<evidence type="ECO:0000313" key="3">
    <source>
        <dbReference type="Proteomes" id="UP000236333"/>
    </source>
</evidence>
<dbReference type="GO" id="GO:0000105">
    <property type="term" value="P:L-histidine biosynthetic process"/>
    <property type="evidence" value="ECO:0007669"/>
    <property type="project" value="UniProtKB-KW"/>
</dbReference>
<proteinExistence type="inferred from homology"/>
<reference evidence="2 3" key="1">
    <citation type="journal article" date="2017" name="Mol. Biol. Evol.">
        <title>The 4-celled Tetrabaena socialis nuclear genome reveals the essential components for genetic control of cell number at the origin of multicellularity in the volvocine lineage.</title>
        <authorList>
            <person name="Featherston J."/>
            <person name="Arakaki Y."/>
            <person name="Hanschen E.R."/>
            <person name="Ferris P.J."/>
            <person name="Michod R.E."/>
            <person name="Olson B.J.S.C."/>
            <person name="Nozaki H."/>
            <person name="Durand P.M."/>
        </authorList>
    </citation>
    <scope>NUCLEOTIDE SEQUENCE [LARGE SCALE GENOMIC DNA]</scope>
    <source>
        <strain evidence="2 3">NIES-571</strain>
    </source>
</reference>
<dbReference type="SUPFAM" id="SSF52317">
    <property type="entry name" value="Class I glutamine amidotransferase-like"/>
    <property type="match status" value="1"/>
</dbReference>
<comment type="similarity">
    <text evidence="1">Belongs to the HisA/HisF family.</text>
</comment>
<dbReference type="InterPro" id="IPR050064">
    <property type="entry name" value="IGPS_HisA/HisF"/>
</dbReference>
<keyword evidence="1" id="KW-0028">Amino-acid biosynthesis</keyword>
<dbReference type="GO" id="GO:0000107">
    <property type="term" value="F:imidazoleglycerol-phosphate synthase activity"/>
    <property type="evidence" value="ECO:0007669"/>
    <property type="project" value="TreeGrafter"/>
</dbReference>
<sequence length="208" mass="20950">DCVMEDAPMLEVLRRASERVFVPLTVGGGIKALTDSTGRSFSAVEVAAEYFRSGADKVSIGSDAVDAAQCSTYAVQHSAATPAARATPSPANSDWVLATTEYGGQFVAAVNRGSVSAVQFHPEKSGATGLDILAGFLMPEEAAAARAAAAEAAVAAGPSAAAAMAAAAEAAGPRGLAKRVIACLDVRSNDQGDLVVTKDASVITRAPL</sequence>
<name>A0A2J7ZKI7_9CHLO</name>
<accession>A0A2J7ZKI7</accession>
<dbReference type="InterPro" id="IPR011060">
    <property type="entry name" value="RibuloseP-bd_barrel"/>
</dbReference>
<dbReference type="InterPro" id="IPR006062">
    <property type="entry name" value="His_biosynth"/>
</dbReference>
<dbReference type="AlphaFoldDB" id="A0A2J7ZKI7"/>
<dbReference type="Pfam" id="PF00977">
    <property type="entry name" value="His_biosynth"/>
    <property type="match status" value="1"/>
</dbReference>
<dbReference type="SUPFAM" id="SSF51366">
    <property type="entry name" value="Ribulose-phoshate binding barrel"/>
    <property type="match status" value="1"/>
</dbReference>
<dbReference type="EMBL" id="PGGS01001170">
    <property type="protein sequence ID" value="PNH00785.1"/>
    <property type="molecule type" value="Genomic_DNA"/>
</dbReference>
<dbReference type="PROSITE" id="PS51273">
    <property type="entry name" value="GATASE_TYPE_1"/>
    <property type="match status" value="1"/>
</dbReference>
<dbReference type="Proteomes" id="UP000236333">
    <property type="component" value="Unassembled WGS sequence"/>
</dbReference>
<feature type="non-terminal residue" evidence="2">
    <location>
        <position position="1"/>
    </location>
</feature>
<protein>
    <submittedName>
        <fullName evidence="2">Imidazole glycerol phosphate synthase hisHF, chloroplastic</fullName>
    </submittedName>
</protein>
<dbReference type="OrthoDB" id="10254903at2759"/>
<keyword evidence="1" id="KW-0368">Histidine biosynthesis</keyword>
<dbReference type="InterPro" id="IPR029062">
    <property type="entry name" value="Class_I_gatase-like"/>
</dbReference>
<dbReference type="PANTHER" id="PTHR21235">
    <property type="entry name" value="IMIDAZOLE GLYCEROL PHOSPHATE SYNTHASE SUBUNIT HISF/H IGP SYNTHASE SUBUNIT HISF/H"/>
    <property type="match status" value="1"/>
</dbReference>
<organism evidence="2 3">
    <name type="scientific">Tetrabaena socialis</name>
    <dbReference type="NCBI Taxonomy" id="47790"/>
    <lineage>
        <taxon>Eukaryota</taxon>
        <taxon>Viridiplantae</taxon>
        <taxon>Chlorophyta</taxon>
        <taxon>core chlorophytes</taxon>
        <taxon>Chlorophyceae</taxon>
        <taxon>CS clade</taxon>
        <taxon>Chlamydomonadales</taxon>
        <taxon>Tetrabaenaceae</taxon>
        <taxon>Tetrabaena</taxon>
    </lineage>
</organism>
<evidence type="ECO:0000256" key="1">
    <source>
        <dbReference type="RuleBase" id="RU003657"/>
    </source>
</evidence>
<gene>
    <name evidence="2" type="ORF">TSOC_013368</name>
</gene>
<dbReference type="Gene3D" id="3.20.20.70">
    <property type="entry name" value="Aldolase class I"/>
    <property type="match status" value="2"/>
</dbReference>
<dbReference type="PANTHER" id="PTHR21235:SF2">
    <property type="entry name" value="IMIDAZOLE GLYCEROL PHOSPHATE SYNTHASE HISHF"/>
    <property type="match status" value="1"/>
</dbReference>
<comment type="caution">
    <text evidence="2">The sequence shown here is derived from an EMBL/GenBank/DDBJ whole genome shotgun (WGS) entry which is preliminary data.</text>
</comment>
<dbReference type="InterPro" id="IPR013785">
    <property type="entry name" value="Aldolase_TIM"/>
</dbReference>
<keyword evidence="3" id="KW-1185">Reference proteome</keyword>
<evidence type="ECO:0000313" key="2">
    <source>
        <dbReference type="EMBL" id="PNH00785.1"/>
    </source>
</evidence>